<dbReference type="Proteomes" id="UP000271162">
    <property type="component" value="Unassembled WGS sequence"/>
</dbReference>
<dbReference type="WBParaSite" id="NBR_0000931401-mRNA-1">
    <property type="protein sequence ID" value="NBR_0000931401-mRNA-1"/>
    <property type="gene ID" value="NBR_0000931401"/>
</dbReference>
<keyword evidence="3" id="KW-1185">Reference proteome</keyword>
<dbReference type="AlphaFoldDB" id="A0A0N4Y145"/>
<proteinExistence type="predicted"/>
<accession>A0A0N4Y145</accession>
<sequence>MLADQVQNLRNEAEQLKETAEEFEGFKDYLKDRAQERTAEVENLQQTISDLQRRIRELEEQLQEAQQHHQEEENPGDLVEVDRVEDNEDSAEHKREVYVVKDHHQEAQ</sequence>
<name>A0A0N4Y145_NIPBR</name>
<evidence type="ECO:0000313" key="2">
    <source>
        <dbReference type="EMBL" id="VDL72904.1"/>
    </source>
</evidence>
<gene>
    <name evidence="2" type="ORF">NBR_LOCUS9315</name>
</gene>
<feature type="compositionally biased region" description="Basic and acidic residues" evidence="1">
    <location>
        <begin position="80"/>
        <end position="108"/>
    </location>
</feature>
<protein>
    <submittedName>
        <fullName evidence="4">Myosin_tail_1 domain-containing protein</fullName>
    </submittedName>
</protein>
<organism evidence="4">
    <name type="scientific">Nippostrongylus brasiliensis</name>
    <name type="common">Rat hookworm</name>
    <dbReference type="NCBI Taxonomy" id="27835"/>
    <lineage>
        <taxon>Eukaryota</taxon>
        <taxon>Metazoa</taxon>
        <taxon>Ecdysozoa</taxon>
        <taxon>Nematoda</taxon>
        <taxon>Chromadorea</taxon>
        <taxon>Rhabditida</taxon>
        <taxon>Rhabditina</taxon>
        <taxon>Rhabditomorpha</taxon>
        <taxon>Strongyloidea</taxon>
        <taxon>Heligmosomidae</taxon>
        <taxon>Nippostrongylus</taxon>
    </lineage>
</organism>
<evidence type="ECO:0000256" key="1">
    <source>
        <dbReference type="SAM" id="MobiDB-lite"/>
    </source>
</evidence>
<reference evidence="2 3" key="2">
    <citation type="submission" date="2018-11" db="EMBL/GenBank/DDBJ databases">
        <authorList>
            <consortium name="Pathogen Informatics"/>
        </authorList>
    </citation>
    <scope>NUCLEOTIDE SEQUENCE [LARGE SCALE GENOMIC DNA]</scope>
</reference>
<evidence type="ECO:0000313" key="4">
    <source>
        <dbReference type="WBParaSite" id="NBR_0000931401-mRNA-1"/>
    </source>
</evidence>
<dbReference type="EMBL" id="UYSL01020123">
    <property type="protein sequence ID" value="VDL72904.1"/>
    <property type="molecule type" value="Genomic_DNA"/>
</dbReference>
<reference evidence="4" key="1">
    <citation type="submission" date="2017-02" db="UniProtKB">
        <authorList>
            <consortium name="WormBaseParasite"/>
        </authorList>
    </citation>
    <scope>IDENTIFICATION</scope>
</reference>
<feature type="region of interest" description="Disordered" evidence="1">
    <location>
        <begin position="61"/>
        <end position="108"/>
    </location>
</feature>
<evidence type="ECO:0000313" key="3">
    <source>
        <dbReference type="Proteomes" id="UP000271162"/>
    </source>
</evidence>